<feature type="compositionally biased region" description="Polar residues" evidence="1">
    <location>
        <begin position="274"/>
        <end position="284"/>
    </location>
</feature>
<dbReference type="Gene3D" id="1.10.20.10">
    <property type="entry name" value="Histone, subunit A"/>
    <property type="match status" value="1"/>
</dbReference>
<dbReference type="Proteomes" id="UP000654370">
    <property type="component" value="Unassembled WGS sequence"/>
</dbReference>
<feature type="region of interest" description="Disordered" evidence="1">
    <location>
        <begin position="274"/>
        <end position="295"/>
    </location>
</feature>
<organism evidence="2 3">
    <name type="scientific">Mortierella isabellina</name>
    <name type="common">Filamentous fungus</name>
    <name type="synonym">Umbelopsis isabellina</name>
    <dbReference type="NCBI Taxonomy" id="91625"/>
    <lineage>
        <taxon>Eukaryota</taxon>
        <taxon>Fungi</taxon>
        <taxon>Fungi incertae sedis</taxon>
        <taxon>Mucoromycota</taxon>
        <taxon>Mucoromycotina</taxon>
        <taxon>Umbelopsidomycetes</taxon>
        <taxon>Umbelopsidales</taxon>
        <taxon>Umbelopsidaceae</taxon>
        <taxon>Umbelopsis</taxon>
    </lineage>
</organism>
<evidence type="ECO:0000313" key="2">
    <source>
        <dbReference type="EMBL" id="KAG2177832.1"/>
    </source>
</evidence>
<reference evidence="2" key="1">
    <citation type="submission" date="2020-12" db="EMBL/GenBank/DDBJ databases">
        <title>Metabolic potential, ecology and presence of endohyphal bacteria is reflected in genomic diversity of Mucoromycotina.</title>
        <authorList>
            <person name="Muszewska A."/>
            <person name="Okrasinska A."/>
            <person name="Steczkiewicz K."/>
            <person name="Drgas O."/>
            <person name="Orlowska M."/>
            <person name="Perlinska-Lenart U."/>
            <person name="Aleksandrzak-Piekarczyk T."/>
            <person name="Szatraj K."/>
            <person name="Zielenkiewicz U."/>
            <person name="Pilsyk S."/>
            <person name="Malc E."/>
            <person name="Mieczkowski P."/>
            <person name="Kruszewska J.S."/>
            <person name="Biernat P."/>
            <person name="Pawlowska J."/>
        </authorList>
    </citation>
    <scope>NUCLEOTIDE SEQUENCE</scope>
    <source>
        <strain evidence="2">WA0000067209</strain>
    </source>
</reference>
<feature type="compositionally biased region" description="Polar residues" evidence="1">
    <location>
        <begin position="725"/>
        <end position="743"/>
    </location>
</feature>
<feature type="compositionally biased region" description="Acidic residues" evidence="1">
    <location>
        <begin position="906"/>
        <end position="915"/>
    </location>
</feature>
<feature type="region of interest" description="Disordered" evidence="1">
    <location>
        <begin position="469"/>
        <end position="552"/>
    </location>
</feature>
<dbReference type="GO" id="GO:0046982">
    <property type="term" value="F:protein heterodimerization activity"/>
    <property type="evidence" value="ECO:0007669"/>
    <property type="project" value="InterPro"/>
</dbReference>
<comment type="caution">
    <text evidence="2">The sequence shown here is derived from an EMBL/GenBank/DDBJ whole genome shotgun (WGS) entry which is preliminary data.</text>
</comment>
<feature type="region of interest" description="Disordered" evidence="1">
    <location>
        <begin position="897"/>
        <end position="920"/>
    </location>
</feature>
<feature type="compositionally biased region" description="Basic and acidic residues" evidence="1">
    <location>
        <begin position="748"/>
        <end position="766"/>
    </location>
</feature>
<feature type="compositionally biased region" description="Basic and acidic residues" evidence="1">
    <location>
        <begin position="392"/>
        <end position="406"/>
    </location>
</feature>
<feature type="region of interest" description="Disordered" evidence="1">
    <location>
        <begin position="572"/>
        <end position="591"/>
    </location>
</feature>
<keyword evidence="3" id="KW-1185">Reference proteome</keyword>
<feature type="region of interest" description="Disordered" evidence="1">
    <location>
        <begin position="800"/>
        <end position="838"/>
    </location>
</feature>
<feature type="region of interest" description="Disordered" evidence="1">
    <location>
        <begin position="1000"/>
        <end position="1019"/>
    </location>
</feature>
<feature type="compositionally biased region" description="Low complexity" evidence="1">
    <location>
        <begin position="285"/>
        <end position="295"/>
    </location>
</feature>
<accession>A0A8H7UDR6</accession>
<dbReference type="EMBL" id="JAEPQZ010000008">
    <property type="protein sequence ID" value="KAG2177832.1"/>
    <property type="molecule type" value="Genomic_DNA"/>
</dbReference>
<feature type="region of interest" description="Disordered" evidence="1">
    <location>
        <begin position="709"/>
        <end position="769"/>
    </location>
</feature>
<evidence type="ECO:0000313" key="3">
    <source>
        <dbReference type="Proteomes" id="UP000654370"/>
    </source>
</evidence>
<name>A0A8H7UDR6_MORIS</name>
<dbReference type="InterPro" id="IPR009072">
    <property type="entry name" value="Histone-fold"/>
</dbReference>
<proteinExistence type="predicted"/>
<protein>
    <submittedName>
        <fullName evidence="2">Uncharacterized protein</fullName>
    </submittedName>
</protein>
<feature type="compositionally biased region" description="Polar residues" evidence="1">
    <location>
        <begin position="408"/>
        <end position="430"/>
    </location>
</feature>
<dbReference type="OrthoDB" id="5382203at2759"/>
<dbReference type="AlphaFoldDB" id="A0A8H7UDR6"/>
<gene>
    <name evidence="2" type="ORF">INT43_003079</name>
</gene>
<feature type="compositionally biased region" description="Acidic residues" evidence="1">
    <location>
        <begin position="1006"/>
        <end position="1017"/>
    </location>
</feature>
<feature type="compositionally biased region" description="Basic and acidic residues" evidence="1">
    <location>
        <begin position="818"/>
        <end position="835"/>
    </location>
</feature>
<sequence length="1052" mass="117014">MNRVTTRYISPNAANAIISEVGPYRISTDALQALNQFLDEILGMLLTKAQSLDLSRIKTVALQLLPSSLGKNAIVEAELEVKTLTETEVIDYEAYERMRQVGADGHFPLQNCIQQLRDRCLYYSTLAERDMDQNADANSDKTMISPILAIYVTTIIEHLAEYLLTTVAVAAENEDTEFVRVREVFTALVDDTHVSDSFSKMELKERLEKRLVASGFRLKRPGTPITFTPLQKPVETKRQDFNDYEFEDDEEYLDSNGMTVPDKGSRTPVASMLNSRTNTGSTYRPTSVLSSTPSSLTVNSAHGSINSKKTFKLFNKNNSRHSVDFHSFDSQPTVYDPEAPGLNFEDLIRSGSTMKMSLTPNRLRSIEIEDQASPNGANGDNWARKLPSIRPESPRMRPKEQPEKKNTQRSLPNNNGSNRPPNLARSSSFSYLEMPVPSPSSHKPSSLAEANQKPALSTMFDLPLDFLANPASALPPSPKQPTANRNKPQPFPLAQPQPLKQSTEPSIPKPASNVKNDVEQKEAQQAVPMTLKATPATIHAAHKKEVEKPKERMRPAPINASIPADIIANDTQSKRLPSKPAPTTPVNATQSERQEIVRNILQEAQHSVKADTTKTNPPHNNEPTIVRQENKDMSETDAPIRPPRQKPVAAKITTPIRSETIRASSDPIANKAATRSEPTLVDSPTTFSNKGTEAASIAAQKPVDLVIKPRSNSTSNYARKREPTVNGSQESLTKTPISLTNVPPSKFEAAKTSKRHDTLPRPKPELPKSYSEDNIVVAANAKEPEKMESEERLIPVPSRAQTLKEKASESRAVARPSEASEERRMSRPATPDRRSSMIISPERPSSFVAKRRSMSGTLPVTDQPKLNGSVEKSVKVWDDYLNQNANRTIIRRRSQIRPETPTTNGVDDDINNETDDGVKETKEYKDYRDARVPVIPQGVLEKVRKFERQRQDFTMLDSTEAVKQARERIAASRKAVRMSLYRTVAVDASTQTDLPAVDQGVQAGDETADVSEIAESEVSERGVIDGDEEWFMDEWDEDEEDESTVAEWLLSC</sequence>
<feature type="compositionally biased region" description="Basic and acidic residues" evidence="1">
    <location>
        <begin position="543"/>
        <end position="552"/>
    </location>
</feature>
<evidence type="ECO:0000256" key="1">
    <source>
        <dbReference type="SAM" id="MobiDB-lite"/>
    </source>
</evidence>
<feature type="region of interest" description="Disordered" evidence="1">
    <location>
        <begin position="369"/>
        <end position="451"/>
    </location>
</feature>